<dbReference type="PANTHER" id="PTHR30606">
    <property type="entry name" value="LIPID A BIOSYNTHESIS LAUROYL ACYLTRANSFERASE"/>
    <property type="match status" value="1"/>
</dbReference>
<protein>
    <submittedName>
        <fullName evidence="7">Lipid A biosynthesis protein</fullName>
    </submittedName>
</protein>
<keyword evidence="6" id="KW-0012">Acyltransferase</keyword>
<dbReference type="CDD" id="cd07984">
    <property type="entry name" value="LPLAT_LABLAT-like"/>
    <property type="match status" value="1"/>
</dbReference>
<keyword evidence="5" id="KW-0472">Membrane</keyword>
<evidence type="ECO:0000256" key="6">
    <source>
        <dbReference type="ARBA" id="ARBA00023315"/>
    </source>
</evidence>
<evidence type="ECO:0000256" key="1">
    <source>
        <dbReference type="ARBA" id="ARBA00004533"/>
    </source>
</evidence>
<evidence type="ECO:0000256" key="2">
    <source>
        <dbReference type="ARBA" id="ARBA00022475"/>
    </source>
</evidence>
<dbReference type="GO" id="GO:0009247">
    <property type="term" value="P:glycolipid biosynthetic process"/>
    <property type="evidence" value="ECO:0007669"/>
    <property type="project" value="UniProtKB-ARBA"/>
</dbReference>
<comment type="subcellular location">
    <subcellularLocation>
        <location evidence="1">Cell inner membrane</location>
    </subcellularLocation>
</comment>
<evidence type="ECO:0000256" key="4">
    <source>
        <dbReference type="ARBA" id="ARBA00022679"/>
    </source>
</evidence>
<evidence type="ECO:0000256" key="3">
    <source>
        <dbReference type="ARBA" id="ARBA00022519"/>
    </source>
</evidence>
<dbReference type="PANTHER" id="PTHR30606:SF10">
    <property type="entry name" value="PHOSPHATIDYLINOSITOL MANNOSIDE ACYLTRANSFERASE"/>
    <property type="match status" value="1"/>
</dbReference>
<comment type="caution">
    <text evidence="7">The sequence shown here is derived from an EMBL/GenBank/DDBJ whole genome shotgun (WGS) entry which is preliminary data.</text>
</comment>
<name>A0A916U4K2_9SPHI</name>
<dbReference type="AlphaFoldDB" id="A0A916U4K2"/>
<dbReference type="Proteomes" id="UP000651668">
    <property type="component" value="Unassembled WGS sequence"/>
</dbReference>
<dbReference type="GO" id="GO:0016746">
    <property type="term" value="F:acyltransferase activity"/>
    <property type="evidence" value="ECO:0007669"/>
    <property type="project" value="UniProtKB-KW"/>
</dbReference>
<reference evidence="7" key="1">
    <citation type="journal article" date="2014" name="Int. J. Syst. Evol. Microbiol.">
        <title>Complete genome sequence of Corynebacterium casei LMG S-19264T (=DSM 44701T), isolated from a smear-ripened cheese.</title>
        <authorList>
            <consortium name="US DOE Joint Genome Institute (JGI-PGF)"/>
            <person name="Walter F."/>
            <person name="Albersmeier A."/>
            <person name="Kalinowski J."/>
            <person name="Ruckert C."/>
        </authorList>
    </citation>
    <scope>NUCLEOTIDE SEQUENCE</scope>
    <source>
        <strain evidence="7">CGMCC 1.15343</strain>
    </source>
</reference>
<dbReference type="EMBL" id="BMIL01000003">
    <property type="protein sequence ID" value="GGC59153.1"/>
    <property type="molecule type" value="Genomic_DNA"/>
</dbReference>
<dbReference type="InterPro" id="IPR004960">
    <property type="entry name" value="LipA_acyltrans"/>
</dbReference>
<gene>
    <name evidence="7" type="ORF">GCM10011387_10960</name>
</gene>
<keyword evidence="2" id="KW-1003">Cell membrane</keyword>
<keyword evidence="3" id="KW-0997">Cell inner membrane</keyword>
<dbReference type="GO" id="GO:0005886">
    <property type="term" value="C:plasma membrane"/>
    <property type="evidence" value="ECO:0007669"/>
    <property type="project" value="UniProtKB-SubCell"/>
</dbReference>
<organism evidence="7 8">
    <name type="scientific">Pedobacter quisquiliarum</name>
    <dbReference type="NCBI Taxonomy" id="1834438"/>
    <lineage>
        <taxon>Bacteria</taxon>
        <taxon>Pseudomonadati</taxon>
        <taxon>Bacteroidota</taxon>
        <taxon>Sphingobacteriia</taxon>
        <taxon>Sphingobacteriales</taxon>
        <taxon>Sphingobacteriaceae</taxon>
        <taxon>Pedobacter</taxon>
    </lineage>
</organism>
<evidence type="ECO:0000256" key="5">
    <source>
        <dbReference type="ARBA" id="ARBA00023136"/>
    </source>
</evidence>
<accession>A0A916U4K2</accession>
<keyword evidence="4" id="KW-0808">Transferase</keyword>
<dbReference type="Pfam" id="PF03279">
    <property type="entry name" value="Lip_A_acyltrans"/>
    <property type="match status" value="1"/>
</dbReference>
<evidence type="ECO:0000313" key="7">
    <source>
        <dbReference type="EMBL" id="GGC59153.1"/>
    </source>
</evidence>
<sequence length="246" mass="29026">MVYENLHNAFPEKDAEDIRIIAKKYYRHLSSLMVEIIKMATISPEELKARFKFKNLHLMNNYHEQGRSTLICSAHYGNWEWGTLALGLNTTAVVYPIYKPVSNEAFGEWFKQIRSRFGNQLIPMRQTLRALNASKDVPTIFCFGNDQTPLKEESTYWLNFLHQPTAILLGLEKIAVRTNRPVFYMRVRILKRGYYEVECVPLCMEPAASKPFEITNLHVNYLEQIIIDEPAYWLWSHRRWKHKPED</sequence>
<proteinExistence type="predicted"/>
<keyword evidence="8" id="KW-1185">Reference proteome</keyword>
<evidence type="ECO:0000313" key="8">
    <source>
        <dbReference type="Proteomes" id="UP000651668"/>
    </source>
</evidence>
<reference evidence="7" key="2">
    <citation type="submission" date="2020-09" db="EMBL/GenBank/DDBJ databases">
        <authorList>
            <person name="Sun Q."/>
            <person name="Zhou Y."/>
        </authorList>
    </citation>
    <scope>NUCLEOTIDE SEQUENCE</scope>
    <source>
        <strain evidence="7">CGMCC 1.15343</strain>
    </source>
</reference>